<dbReference type="Proteomes" id="UP001150907">
    <property type="component" value="Unassembled WGS sequence"/>
</dbReference>
<feature type="compositionally biased region" description="Basic and acidic residues" evidence="10">
    <location>
        <begin position="147"/>
        <end position="157"/>
    </location>
</feature>
<proteinExistence type="inferred from homology"/>
<feature type="compositionally biased region" description="Basic and acidic residues" evidence="10">
    <location>
        <begin position="298"/>
        <end position="307"/>
    </location>
</feature>
<keyword evidence="4 9" id="KW-0698">rRNA processing</keyword>
<gene>
    <name evidence="11" type="primary">RRP36</name>
    <name evidence="11" type="ORF">H4R26_000724</name>
</gene>
<dbReference type="GO" id="GO:0000462">
    <property type="term" value="P:maturation of SSU-rRNA from tricistronic rRNA transcript (SSU-rRNA, 5.8S rRNA, LSU-rRNA)"/>
    <property type="evidence" value="ECO:0007669"/>
    <property type="project" value="TreeGrafter"/>
</dbReference>
<organism evidence="11 12">
    <name type="scientific">Coemansia thaxteri</name>
    <dbReference type="NCBI Taxonomy" id="2663907"/>
    <lineage>
        <taxon>Eukaryota</taxon>
        <taxon>Fungi</taxon>
        <taxon>Fungi incertae sedis</taxon>
        <taxon>Zoopagomycota</taxon>
        <taxon>Kickxellomycotina</taxon>
        <taxon>Kickxellomycetes</taxon>
        <taxon>Kickxellales</taxon>
        <taxon>Kickxellaceae</taxon>
        <taxon>Coemansia</taxon>
    </lineage>
</organism>
<evidence type="ECO:0000313" key="11">
    <source>
        <dbReference type="EMBL" id="KAJ2007518.1"/>
    </source>
</evidence>
<feature type="region of interest" description="Disordered" evidence="10">
    <location>
        <begin position="298"/>
        <end position="328"/>
    </location>
</feature>
<evidence type="ECO:0000256" key="5">
    <source>
        <dbReference type="ARBA" id="ARBA00023054"/>
    </source>
</evidence>
<evidence type="ECO:0000256" key="10">
    <source>
        <dbReference type="SAM" id="MobiDB-lite"/>
    </source>
</evidence>
<accession>A0A9W8BJP2</accession>
<feature type="compositionally biased region" description="Basic and acidic residues" evidence="10">
    <location>
        <begin position="89"/>
        <end position="98"/>
    </location>
</feature>
<comment type="subcellular location">
    <subcellularLocation>
        <location evidence="1 9">Nucleus</location>
        <location evidence="1 9">Nucleolus</location>
    </subcellularLocation>
</comment>
<comment type="similarity">
    <text evidence="2 9">Belongs to the RRP36 family.</text>
</comment>
<evidence type="ECO:0000256" key="3">
    <source>
        <dbReference type="ARBA" id="ARBA00022517"/>
    </source>
</evidence>
<evidence type="ECO:0000256" key="8">
    <source>
        <dbReference type="ARBA" id="ARBA00025053"/>
    </source>
</evidence>
<dbReference type="AlphaFoldDB" id="A0A9W8BJP2"/>
<feature type="compositionally biased region" description="Basic and acidic residues" evidence="10">
    <location>
        <begin position="53"/>
        <end position="62"/>
    </location>
</feature>
<reference evidence="11" key="1">
    <citation type="submission" date="2022-07" db="EMBL/GenBank/DDBJ databases">
        <title>Phylogenomic reconstructions and comparative analyses of Kickxellomycotina fungi.</title>
        <authorList>
            <person name="Reynolds N.K."/>
            <person name="Stajich J.E."/>
            <person name="Barry K."/>
            <person name="Grigoriev I.V."/>
            <person name="Crous P."/>
            <person name="Smith M.E."/>
        </authorList>
    </citation>
    <scope>NUCLEOTIDE SEQUENCE</scope>
    <source>
        <strain evidence="11">IMI 214461</strain>
    </source>
</reference>
<dbReference type="Pfam" id="PF06102">
    <property type="entry name" value="RRP36"/>
    <property type="match status" value="1"/>
</dbReference>
<dbReference type="EMBL" id="JANBQF010000024">
    <property type="protein sequence ID" value="KAJ2007518.1"/>
    <property type="molecule type" value="Genomic_DNA"/>
</dbReference>
<feature type="compositionally biased region" description="Low complexity" evidence="10">
    <location>
        <begin position="126"/>
        <end position="146"/>
    </location>
</feature>
<evidence type="ECO:0000256" key="2">
    <source>
        <dbReference type="ARBA" id="ARBA00009418"/>
    </source>
</evidence>
<evidence type="ECO:0000256" key="1">
    <source>
        <dbReference type="ARBA" id="ARBA00004604"/>
    </source>
</evidence>
<comment type="subunit">
    <text evidence="9">Associates with 90S and pre-40S pre-ribosomal particles.</text>
</comment>
<dbReference type="PANTHER" id="PTHR21738">
    <property type="entry name" value="RIBOSOMAL RNA PROCESSING PROTEIN 36 HOMOLOG"/>
    <property type="match status" value="1"/>
</dbReference>
<keyword evidence="6 9" id="KW-0539">Nucleus</keyword>
<comment type="function">
    <text evidence="8 9">Component of the 90S pre-ribosome involved in the maturation of rRNAs. Required for early cleavages of the pre-RNAs in the 40S ribosomal subunit maturation pathway.</text>
</comment>
<feature type="region of interest" description="Disordered" evidence="10">
    <location>
        <begin position="78"/>
        <end position="170"/>
    </location>
</feature>
<feature type="compositionally biased region" description="Basic residues" evidence="10">
    <location>
        <begin position="308"/>
        <end position="328"/>
    </location>
</feature>
<feature type="compositionally biased region" description="Low complexity" evidence="10">
    <location>
        <begin position="32"/>
        <end position="43"/>
    </location>
</feature>
<dbReference type="OrthoDB" id="448446at2759"/>
<keyword evidence="3 9" id="KW-0690">Ribosome biogenesis</keyword>
<keyword evidence="7 9" id="KW-0687">Ribonucleoprotein</keyword>
<sequence>MPKASKQIIQYSSDEDSSEASGDESLRSGENSDSSQQQQQQSDYSEDEESDSEDAKAAKIREQLAHVPFNQLIRIQQQMGTSKFNKSIGLKEKSDTRKKVQQALRQSVGGSASGDAELSDEESGSESENSAPEMSSTGKSLKPSGGKSKDFHRDSRKMPAMMSSKRPVSRFRQVVEVAKPQTRDPRFDGLSGNYNEDLFEKSYSFLDKQQEEEIEALKAQMLKIKKHDPHEAQRIQTVVSSLQSQIAAKKQKKHSQELKRTHRKKELEAVKQGKTPYFLKKRELKGLEAAEKFSKLKDSSKLDNYMEKRRKRNATKDHRRMPYRRREE</sequence>
<dbReference type="GO" id="GO:0030686">
    <property type="term" value="C:90S preribosome"/>
    <property type="evidence" value="ECO:0007669"/>
    <property type="project" value="TreeGrafter"/>
</dbReference>
<protein>
    <recommendedName>
        <fullName evidence="9">rRNA biogenesis protein RRP36</fullName>
    </recommendedName>
</protein>
<evidence type="ECO:0000256" key="9">
    <source>
        <dbReference type="RuleBase" id="RU368027"/>
    </source>
</evidence>
<evidence type="ECO:0000256" key="6">
    <source>
        <dbReference type="ARBA" id="ARBA00023242"/>
    </source>
</evidence>
<feature type="compositionally biased region" description="Acidic residues" evidence="10">
    <location>
        <begin position="13"/>
        <end position="22"/>
    </location>
</feature>
<feature type="region of interest" description="Disordered" evidence="10">
    <location>
        <begin position="1"/>
        <end position="62"/>
    </location>
</feature>
<comment type="caution">
    <text evidence="11">The sequence shown here is derived from an EMBL/GenBank/DDBJ whole genome shotgun (WGS) entry which is preliminary data.</text>
</comment>
<evidence type="ECO:0000313" key="12">
    <source>
        <dbReference type="Proteomes" id="UP001150907"/>
    </source>
</evidence>
<dbReference type="PANTHER" id="PTHR21738:SF0">
    <property type="entry name" value="RIBOSOMAL RNA PROCESSING PROTEIN 36 HOMOLOG"/>
    <property type="match status" value="1"/>
</dbReference>
<dbReference type="GO" id="GO:0005730">
    <property type="term" value="C:nucleolus"/>
    <property type="evidence" value="ECO:0007669"/>
    <property type="project" value="UniProtKB-SubCell"/>
</dbReference>
<keyword evidence="5" id="KW-0175">Coiled coil</keyword>
<evidence type="ECO:0000256" key="7">
    <source>
        <dbReference type="ARBA" id="ARBA00023274"/>
    </source>
</evidence>
<evidence type="ECO:0000256" key="4">
    <source>
        <dbReference type="ARBA" id="ARBA00022552"/>
    </source>
</evidence>
<dbReference type="InterPro" id="IPR009292">
    <property type="entry name" value="RRP36"/>
</dbReference>
<keyword evidence="12" id="KW-1185">Reference proteome</keyword>
<name>A0A9W8BJP2_9FUNG</name>